<feature type="domain" description="Sodium/calcium exchanger membrane region" evidence="9">
    <location>
        <begin position="269"/>
        <end position="427"/>
    </location>
</feature>
<sequence length="435" mass="47482">MELDALVEELEPGGENSYFNVDAVERQMELDTLFSIAAFFAGLSLLERGAKLFVGSTTTLAKRLRLPEVLVAILIAGAEWEELAVVALSIAQQRPALAVGNVIGSSVANLLGAFALGLVFSAGSWDGFDKTAKMATRGLLGFTTFIWLFALAHLMWNRIVATLLLICFVGYLALVLWTIWQAMFFTEEHDGDDVEAAHNDAASSSSSSSSSSSESGHRHGAFFDRHRRFVDRHLLHRTPEDGPNETTTLLGIPAPEYSPKRFHHTLIPFLQVLGGFAALTVSGFILSRTSIQLASALNMSDSAFGATFLSLATTLPEKFLAVMSSSKGRSGLMVADAVGSNMFLLTLCLGIASWSIASHHWHQHEPDEDDGFEFVDIARIEAWWLWMATITLAVIVNFGGKLFCKFAAVRHVVGILMLMAYGGFLAIEFTILREE</sequence>
<feature type="transmembrane region" description="Helical" evidence="8">
    <location>
        <begin position="159"/>
        <end position="180"/>
    </location>
</feature>
<feature type="transmembrane region" description="Helical" evidence="8">
    <location>
        <begin position="134"/>
        <end position="153"/>
    </location>
</feature>
<feature type="domain" description="Sodium/calcium exchanger membrane region" evidence="9">
    <location>
        <begin position="35"/>
        <end position="177"/>
    </location>
</feature>
<reference evidence="10" key="1">
    <citation type="submission" date="2017-09" db="EMBL/GenBank/DDBJ databases">
        <title>Polyketide synthases of a Diaporthe helianthi virulent isolate.</title>
        <authorList>
            <person name="Baroncelli R."/>
        </authorList>
    </citation>
    <scope>NUCLEOTIDE SEQUENCE [LARGE SCALE GENOMIC DNA]</scope>
    <source>
        <strain evidence="10">7/96</strain>
    </source>
</reference>
<evidence type="ECO:0000256" key="2">
    <source>
        <dbReference type="ARBA" id="ARBA00005364"/>
    </source>
</evidence>
<dbReference type="OrthoDB" id="2127281at2759"/>
<evidence type="ECO:0000256" key="3">
    <source>
        <dbReference type="ARBA" id="ARBA00022449"/>
    </source>
</evidence>
<accession>A0A2P5I2Y6</accession>
<keyword evidence="11" id="KW-1185">Reference proteome</keyword>
<dbReference type="GO" id="GO:0006874">
    <property type="term" value="P:intracellular calcium ion homeostasis"/>
    <property type="evidence" value="ECO:0007669"/>
    <property type="project" value="TreeGrafter"/>
</dbReference>
<organism evidence="10 11">
    <name type="scientific">Diaporthe helianthi</name>
    <dbReference type="NCBI Taxonomy" id="158607"/>
    <lineage>
        <taxon>Eukaryota</taxon>
        <taxon>Fungi</taxon>
        <taxon>Dikarya</taxon>
        <taxon>Ascomycota</taxon>
        <taxon>Pezizomycotina</taxon>
        <taxon>Sordariomycetes</taxon>
        <taxon>Sordariomycetidae</taxon>
        <taxon>Diaporthales</taxon>
        <taxon>Diaporthaceae</taxon>
        <taxon>Diaporthe</taxon>
    </lineage>
</organism>
<feature type="compositionally biased region" description="Low complexity" evidence="7">
    <location>
        <begin position="203"/>
        <end position="214"/>
    </location>
</feature>
<dbReference type="Gene3D" id="1.20.1420.30">
    <property type="entry name" value="NCX, central ion-binding region"/>
    <property type="match status" value="2"/>
</dbReference>
<evidence type="ECO:0000256" key="6">
    <source>
        <dbReference type="ARBA" id="ARBA00023136"/>
    </source>
</evidence>
<keyword evidence="4 8" id="KW-0812">Transmembrane</keyword>
<dbReference type="STRING" id="158607.A0A2P5I2Y6"/>
<keyword evidence="5 8" id="KW-1133">Transmembrane helix</keyword>
<feature type="transmembrane region" description="Helical" evidence="8">
    <location>
        <begin position="412"/>
        <end position="432"/>
    </location>
</feature>
<dbReference type="InterPro" id="IPR004481">
    <property type="entry name" value="K/Na/Ca-exchanger"/>
</dbReference>
<dbReference type="GO" id="GO:0005886">
    <property type="term" value="C:plasma membrane"/>
    <property type="evidence" value="ECO:0007669"/>
    <property type="project" value="TreeGrafter"/>
</dbReference>
<feature type="transmembrane region" description="Helical" evidence="8">
    <location>
        <begin position="266"/>
        <end position="291"/>
    </location>
</feature>
<proteinExistence type="inferred from homology"/>
<evidence type="ECO:0000259" key="9">
    <source>
        <dbReference type="Pfam" id="PF01699"/>
    </source>
</evidence>
<feature type="transmembrane region" description="Helical" evidence="8">
    <location>
        <begin position="342"/>
        <end position="362"/>
    </location>
</feature>
<dbReference type="Proteomes" id="UP000094444">
    <property type="component" value="Unassembled WGS sequence"/>
</dbReference>
<dbReference type="PANTHER" id="PTHR10846">
    <property type="entry name" value="SODIUM/POTASSIUM/CALCIUM EXCHANGER"/>
    <property type="match status" value="1"/>
</dbReference>
<dbReference type="PANTHER" id="PTHR10846:SF8">
    <property type="entry name" value="INNER MEMBRANE PROTEIN YRBG"/>
    <property type="match status" value="1"/>
</dbReference>
<evidence type="ECO:0000256" key="8">
    <source>
        <dbReference type="SAM" id="Phobius"/>
    </source>
</evidence>
<gene>
    <name evidence="10" type="ORF">DHEL01_v204772</name>
</gene>
<feature type="transmembrane region" description="Helical" evidence="8">
    <location>
        <begin position="382"/>
        <end position="400"/>
    </location>
</feature>
<keyword evidence="3" id="KW-0813">Transport</keyword>
<comment type="similarity">
    <text evidence="2">Belongs to the Ca(2+):cation antiporter (CaCA) (TC 2.A.19) family. SLC24A subfamily.</text>
</comment>
<dbReference type="GO" id="GO:0005262">
    <property type="term" value="F:calcium channel activity"/>
    <property type="evidence" value="ECO:0007669"/>
    <property type="project" value="TreeGrafter"/>
</dbReference>
<feature type="transmembrane region" description="Helical" evidence="8">
    <location>
        <begin position="32"/>
        <end position="49"/>
    </location>
</feature>
<keyword evidence="3" id="KW-0050">Antiport</keyword>
<dbReference type="InterPro" id="IPR004837">
    <property type="entry name" value="NaCa_Exmemb"/>
</dbReference>
<dbReference type="InParanoid" id="A0A2P5I2Y6"/>
<evidence type="ECO:0000256" key="1">
    <source>
        <dbReference type="ARBA" id="ARBA00004141"/>
    </source>
</evidence>
<feature type="region of interest" description="Disordered" evidence="7">
    <location>
        <begin position="196"/>
        <end position="219"/>
    </location>
</feature>
<comment type="subcellular location">
    <subcellularLocation>
        <location evidence="1">Membrane</location>
        <topology evidence="1">Multi-pass membrane protein</topology>
    </subcellularLocation>
</comment>
<keyword evidence="6 8" id="KW-0472">Membrane</keyword>
<feature type="transmembrane region" description="Helical" evidence="8">
    <location>
        <begin position="102"/>
        <end position="122"/>
    </location>
</feature>
<dbReference type="Pfam" id="PF01699">
    <property type="entry name" value="Na_Ca_ex"/>
    <property type="match status" value="2"/>
</dbReference>
<protein>
    <recommendedName>
        <fullName evidence="9">Sodium/calcium exchanger membrane region domain-containing protein</fullName>
    </recommendedName>
</protein>
<evidence type="ECO:0000256" key="5">
    <source>
        <dbReference type="ARBA" id="ARBA00022989"/>
    </source>
</evidence>
<dbReference type="EMBL" id="MAVT02000327">
    <property type="protein sequence ID" value="POS76841.1"/>
    <property type="molecule type" value="Genomic_DNA"/>
</dbReference>
<evidence type="ECO:0000313" key="10">
    <source>
        <dbReference type="EMBL" id="POS76841.1"/>
    </source>
</evidence>
<evidence type="ECO:0000256" key="4">
    <source>
        <dbReference type="ARBA" id="ARBA00022692"/>
    </source>
</evidence>
<name>A0A2P5I2Y6_DIAHE</name>
<dbReference type="GO" id="GO:0008273">
    <property type="term" value="F:calcium, potassium:sodium antiporter activity"/>
    <property type="evidence" value="ECO:0007669"/>
    <property type="project" value="TreeGrafter"/>
</dbReference>
<dbReference type="AlphaFoldDB" id="A0A2P5I2Y6"/>
<dbReference type="InterPro" id="IPR044880">
    <property type="entry name" value="NCX_ion-bd_dom_sf"/>
</dbReference>
<evidence type="ECO:0000313" key="11">
    <source>
        <dbReference type="Proteomes" id="UP000094444"/>
    </source>
</evidence>
<comment type="caution">
    <text evidence="10">The sequence shown here is derived from an EMBL/GenBank/DDBJ whole genome shotgun (WGS) entry which is preliminary data.</text>
</comment>
<evidence type="ECO:0000256" key="7">
    <source>
        <dbReference type="SAM" id="MobiDB-lite"/>
    </source>
</evidence>